<evidence type="ECO:0000313" key="7">
    <source>
        <dbReference type="EMBL" id="GID15174.1"/>
    </source>
</evidence>
<dbReference type="InterPro" id="IPR013325">
    <property type="entry name" value="RNA_pol_sigma_r2"/>
</dbReference>
<dbReference type="InterPro" id="IPR007627">
    <property type="entry name" value="RNA_pol_sigma70_r2"/>
</dbReference>
<dbReference type="GO" id="GO:0003677">
    <property type="term" value="F:DNA binding"/>
    <property type="evidence" value="ECO:0007669"/>
    <property type="project" value="InterPro"/>
</dbReference>
<dbReference type="Pfam" id="PF04542">
    <property type="entry name" value="Sigma70_r2"/>
    <property type="match status" value="1"/>
</dbReference>
<dbReference type="InterPro" id="IPR036388">
    <property type="entry name" value="WH-like_DNA-bd_sf"/>
</dbReference>
<evidence type="ECO:0000256" key="3">
    <source>
        <dbReference type="ARBA" id="ARBA00023082"/>
    </source>
</evidence>
<feature type="domain" description="RNA polymerase sigma-70 region 2" evidence="5">
    <location>
        <begin position="23"/>
        <end position="89"/>
    </location>
</feature>
<sequence length="187" mass="20405">MSVSEPPPVRTDADLVDSDFAVLFDRHAAVVHRYLARRAGTGAADDLLAQTFLIAYERRGTYDRTRPDARPWLYGIAGNLLRRRRREEVRQYQAWARTGVDPVAADHAGRVAEAVDAECAAARLAGVLAGLSAADREVLLLVAWGELSYPEVADALDIPIGTVRSRLHRARARIRAAAAKDQGDGHG</sequence>
<dbReference type="SUPFAM" id="SSF88659">
    <property type="entry name" value="Sigma3 and sigma4 domains of RNA polymerase sigma factors"/>
    <property type="match status" value="1"/>
</dbReference>
<proteinExistence type="inferred from homology"/>
<dbReference type="AlphaFoldDB" id="A0A8J3JED8"/>
<dbReference type="EMBL" id="BOMB01000039">
    <property type="protein sequence ID" value="GID15174.1"/>
    <property type="molecule type" value="Genomic_DNA"/>
</dbReference>
<keyword evidence="7" id="KW-0240">DNA-directed RNA polymerase</keyword>
<evidence type="ECO:0000256" key="1">
    <source>
        <dbReference type="ARBA" id="ARBA00010641"/>
    </source>
</evidence>
<dbReference type="Pfam" id="PF08281">
    <property type="entry name" value="Sigma70_r4_2"/>
    <property type="match status" value="1"/>
</dbReference>
<evidence type="ECO:0000259" key="6">
    <source>
        <dbReference type="Pfam" id="PF08281"/>
    </source>
</evidence>
<organism evidence="7 8">
    <name type="scientific">Actinocatenispora rupis</name>
    <dbReference type="NCBI Taxonomy" id="519421"/>
    <lineage>
        <taxon>Bacteria</taxon>
        <taxon>Bacillati</taxon>
        <taxon>Actinomycetota</taxon>
        <taxon>Actinomycetes</taxon>
        <taxon>Micromonosporales</taxon>
        <taxon>Micromonosporaceae</taxon>
        <taxon>Actinocatenispora</taxon>
    </lineage>
</organism>
<keyword evidence="4" id="KW-0804">Transcription</keyword>
<comment type="similarity">
    <text evidence="1">Belongs to the sigma-70 factor family. ECF subfamily.</text>
</comment>
<evidence type="ECO:0000256" key="2">
    <source>
        <dbReference type="ARBA" id="ARBA00023015"/>
    </source>
</evidence>
<evidence type="ECO:0000256" key="4">
    <source>
        <dbReference type="ARBA" id="ARBA00023163"/>
    </source>
</evidence>
<dbReference type="NCBIfam" id="TIGR02937">
    <property type="entry name" value="sigma70-ECF"/>
    <property type="match status" value="1"/>
</dbReference>
<accession>A0A8J3JED8</accession>
<evidence type="ECO:0000313" key="8">
    <source>
        <dbReference type="Proteomes" id="UP000612808"/>
    </source>
</evidence>
<dbReference type="Gene3D" id="1.10.10.10">
    <property type="entry name" value="Winged helix-like DNA-binding domain superfamily/Winged helix DNA-binding domain"/>
    <property type="match status" value="1"/>
</dbReference>
<dbReference type="CDD" id="cd06171">
    <property type="entry name" value="Sigma70_r4"/>
    <property type="match status" value="1"/>
</dbReference>
<dbReference type="InterPro" id="IPR013249">
    <property type="entry name" value="RNA_pol_sigma70_r4_t2"/>
</dbReference>
<gene>
    <name evidence="7" type="primary">rpoE_22</name>
    <name evidence="7" type="ORF">Aru02nite_60630</name>
</gene>
<reference evidence="7" key="1">
    <citation type="submission" date="2021-01" db="EMBL/GenBank/DDBJ databases">
        <title>Whole genome shotgun sequence of Actinocatenispora rupis NBRC 107355.</title>
        <authorList>
            <person name="Komaki H."/>
            <person name="Tamura T."/>
        </authorList>
    </citation>
    <scope>NUCLEOTIDE SEQUENCE</scope>
    <source>
        <strain evidence="7">NBRC 107355</strain>
    </source>
</reference>
<dbReference type="SUPFAM" id="SSF88946">
    <property type="entry name" value="Sigma2 domain of RNA polymerase sigma factors"/>
    <property type="match status" value="1"/>
</dbReference>
<comment type="caution">
    <text evidence="7">The sequence shown here is derived from an EMBL/GenBank/DDBJ whole genome shotgun (WGS) entry which is preliminary data.</text>
</comment>
<dbReference type="Gene3D" id="1.10.1740.10">
    <property type="match status" value="1"/>
</dbReference>
<name>A0A8J3JED8_9ACTN</name>
<protein>
    <submittedName>
        <fullName evidence="7">DNA-directed RNA polymerase sigma-70 factor</fullName>
    </submittedName>
</protein>
<dbReference type="PANTHER" id="PTHR43133:SF25">
    <property type="entry name" value="RNA POLYMERASE SIGMA FACTOR RFAY-RELATED"/>
    <property type="match status" value="1"/>
</dbReference>
<dbReference type="Proteomes" id="UP000612808">
    <property type="component" value="Unassembled WGS sequence"/>
</dbReference>
<keyword evidence="3" id="KW-0731">Sigma factor</keyword>
<keyword evidence="2" id="KW-0805">Transcription regulation</keyword>
<dbReference type="GO" id="GO:0016987">
    <property type="term" value="F:sigma factor activity"/>
    <property type="evidence" value="ECO:0007669"/>
    <property type="project" value="UniProtKB-KW"/>
</dbReference>
<dbReference type="InterPro" id="IPR039425">
    <property type="entry name" value="RNA_pol_sigma-70-like"/>
</dbReference>
<feature type="domain" description="RNA polymerase sigma factor 70 region 4 type 2" evidence="6">
    <location>
        <begin position="124"/>
        <end position="174"/>
    </location>
</feature>
<keyword evidence="8" id="KW-1185">Reference proteome</keyword>
<dbReference type="InterPro" id="IPR014284">
    <property type="entry name" value="RNA_pol_sigma-70_dom"/>
</dbReference>
<evidence type="ECO:0000259" key="5">
    <source>
        <dbReference type="Pfam" id="PF04542"/>
    </source>
</evidence>
<dbReference type="GO" id="GO:0000428">
    <property type="term" value="C:DNA-directed RNA polymerase complex"/>
    <property type="evidence" value="ECO:0007669"/>
    <property type="project" value="UniProtKB-KW"/>
</dbReference>
<dbReference type="GO" id="GO:0006352">
    <property type="term" value="P:DNA-templated transcription initiation"/>
    <property type="evidence" value="ECO:0007669"/>
    <property type="project" value="InterPro"/>
</dbReference>
<dbReference type="PANTHER" id="PTHR43133">
    <property type="entry name" value="RNA POLYMERASE ECF-TYPE SIGMA FACTO"/>
    <property type="match status" value="1"/>
</dbReference>
<dbReference type="RefSeq" id="WP_239077042.1">
    <property type="nucleotide sequence ID" value="NZ_BAAAZM010000035.1"/>
</dbReference>
<dbReference type="InterPro" id="IPR013324">
    <property type="entry name" value="RNA_pol_sigma_r3/r4-like"/>
</dbReference>